<proteinExistence type="predicted"/>
<accession>A0A7J9BLI8</accession>
<evidence type="ECO:0000256" key="1">
    <source>
        <dbReference type="SAM" id="MobiDB-lite"/>
    </source>
</evidence>
<keyword evidence="3" id="KW-1185">Reference proteome</keyword>
<dbReference type="OrthoDB" id="1000485at2759"/>
<evidence type="ECO:0000313" key="3">
    <source>
        <dbReference type="Proteomes" id="UP000593579"/>
    </source>
</evidence>
<gene>
    <name evidence="2" type="ORF">Gogos_010492</name>
</gene>
<comment type="caution">
    <text evidence="2">The sequence shown here is derived from an EMBL/GenBank/DDBJ whole genome shotgun (WGS) entry which is preliminary data.</text>
</comment>
<dbReference type="Proteomes" id="UP000593579">
    <property type="component" value="Unassembled WGS sequence"/>
</dbReference>
<dbReference type="AlphaFoldDB" id="A0A7J9BLI8"/>
<protein>
    <recommendedName>
        <fullName evidence="4">DUF4283 domain-containing protein</fullName>
    </recommendedName>
</protein>
<feature type="region of interest" description="Disordered" evidence="1">
    <location>
        <begin position="92"/>
        <end position="114"/>
    </location>
</feature>
<organism evidence="2 3">
    <name type="scientific">Gossypium gossypioides</name>
    <name type="common">Mexican cotton</name>
    <name type="synonym">Selera gossypioides</name>
    <dbReference type="NCBI Taxonomy" id="34282"/>
    <lineage>
        <taxon>Eukaryota</taxon>
        <taxon>Viridiplantae</taxon>
        <taxon>Streptophyta</taxon>
        <taxon>Embryophyta</taxon>
        <taxon>Tracheophyta</taxon>
        <taxon>Spermatophyta</taxon>
        <taxon>Magnoliopsida</taxon>
        <taxon>eudicotyledons</taxon>
        <taxon>Gunneridae</taxon>
        <taxon>Pentapetalae</taxon>
        <taxon>rosids</taxon>
        <taxon>malvids</taxon>
        <taxon>Malvales</taxon>
        <taxon>Malvaceae</taxon>
        <taxon>Malvoideae</taxon>
        <taxon>Gossypium</taxon>
    </lineage>
</organism>
<evidence type="ECO:0008006" key="4">
    <source>
        <dbReference type="Google" id="ProtNLM"/>
    </source>
</evidence>
<dbReference type="EMBL" id="JABEZY010000004">
    <property type="protein sequence ID" value="MBA0737009.1"/>
    <property type="molecule type" value="Genomic_DNA"/>
</dbReference>
<reference evidence="2 3" key="1">
    <citation type="journal article" date="2019" name="Genome Biol. Evol.">
        <title>Insights into the evolution of the New World diploid cottons (Gossypium, subgenus Houzingenia) based on genome sequencing.</title>
        <authorList>
            <person name="Grover C.E."/>
            <person name="Arick M.A. 2nd"/>
            <person name="Thrash A."/>
            <person name="Conover J.L."/>
            <person name="Sanders W.S."/>
            <person name="Peterson D.G."/>
            <person name="Frelichowski J.E."/>
            <person name="Scheffler J.A."/>
            <person name="Scheffler B.E."/>
            <person name="Wendel J.F."/>
        </authorList>
    </citation>
    <scope>NUCLEOTIDE SEQUENCE [LARGE SCALE GENOMIC DNA]</scope>
    <source>
        <strain evidence="2">5</strain>
        <tissue evidence="2">Leaf</tissue>
    </source>
</reference>
<evidence type="ECO:0000313" key="2">
    <source>
        <dbReference type="EMBL" id="MBA0737009.1"/>
    </source>
</evidence>
<name>A0A7J9BLI8_GOSGO</name>
<sequence length="114" mass="13581">MFLFRFFHQLDIDRVVKGAPWAFNNHLLVFHRLDFIGSFVEYDAKSNSNGYKNILRMKVKLGARSLLKRQKKIQISPSIHTYARKQRWVGTSRYERRQGRPPRRGVLGYVRQES</sequence>